<accession>A0AA39C9K8</accession>
<dbReference type="Proteomes" id="UP001168990">
    <property type="component" value="Unassembled WGS sequence"/>
</dbReference>
<evidence type="ECO:0000313" key="2">
    <source>
        <dbReference type="Proteomes" id="UP001168990"/>
    </source>
</evidence>
<dbReference type="AlphaFoldDB" id="A0AA39C9K8"/>
<evidence type="ECO:0000313" key="1">
    <source>
        <dbReference type="EMBL" id="KAK0160420.1"/>
    </source>
</evidence>
<gene>
    <name evidence="1" type="ORF">PV328_007831</name>
</gene>
<protein>
    <submittedName>
        <fullName evidence="1">Uncharacterized protein</fullName>
    </submittedName>
</protein>
<proteinExistence type="predicted"/>
<name>A0AA39C9K8_9HYME</name>
<dbReference type="EMBL" id="JAQQBS010001423">
    <property type="protein sequence ID" value="KAK0160420.1"/>
    <property type="molecule type" value="Genomic_DNA"/>
</dbReference>
<sequence>MDMKDIKGIGKSLFRTDEEQLRYTSVRLSCHLQGSVAALGRHKWSENILRFDRKIKMSVALNSLSPSRNFVPTLDLSAPYCTSISSARFDHCVPQPRNDKRQ</sequence>
<reference evidence="1" key="1">
    <citation type="journal article" date="2023" name="bioRxiv">
        <title>Scaffold-level genome assemblies of two parasitoid biocontrol wasps reveal the parthenogenesis mechanism and an associated novel virus.</title>
        <authorList>
            <person name="Inwood S."/>
            <person name="Skelly J."/>
            <person name="Guhlin J."/>
            <person name="Harrop T."/>
            <person name="Goldson S."/>
            <person name="Dearden P."/>
        </authorList>
    </citation>
    <scope>NUCLEOTIDE SEQUENCE</scope>
    <source>
        <strain evidence="1">Irish</strain>
        <tissue evidence="1">Whole body</tissue>
    </source>
</reference>
<reference evidence="1" key="2">
    <citation type="submission" date="2023-03" db="EMBL/GenBank/DDBJ databases">
        <authorList>
            <person name="Inwood S.N."/>
            <person name="Skelly J.G."/>
            <person name="Guhlin J."/>
            <person name="Harrop T.W.R."/>
            <person name="Goldson S.G."/>
            <person name="Dearden P.K."/>
        </authorList>
    </citation>
    <scope>NUCLEOTIDE SEQUENCE</scope>
    <source>
        <strain evidence="1">Irish</strain>
        <tissue evidence="1">Whole body</tissue>
    </source>
</reference>
<comment type="caution">
    <text evidence="1">The sequence shown here is derived from an EMBL/GenBank/DDBJ whole genome shotgun (WGS) entry which is preliminary data.</text>
</comment>
<organism evidence="1 2">
    <name type="scientific">Microctonus aethiopoides</name>
    <dbReference type="NCBI Taxonomy" id="144406"/>
    <lineage>
        <taxon>Eukaryota</taxon>
        <taxon>Metazoa</taxon>
        <taxon>Ecdysozoa</taxon>
        <taxon>Arthropoda</taxon>
        <taxon>Hexapoda</taxon>
        <taxon>Insecta</taxon>
        <taxon>Pterygota</taxon>
        <taxon>Neoptera</taxon>
        <taxon>Endopterygota</taxon>
        <taxon>Hymenoptera</taxon>
        <taxon>Apocrita</taxon>
        <taxon>Ichneumonoidea</taxon>
        <taxon>Braconidae</taxon>
        <taxon>Euphorinae</taxon>
        <taxon>Microctonus</taxon>
    </lineage>
</organism>
<keyword evidence="2" id="KW-1185">Reference proteome</keyword>